<dbReference type="Pfam" id="PF11254">
    <property type="entry name" value="DUF3053"/>
    <property type="match status" value="1"/>
</dbReference>
<feature type="non-terminal residue" evidence="2">
    <location>
        <position position="236"/>
    </location>
</feature>
<evidence type="ECO:0000256" key="1">
    <source>
        <dbReference type="SAM" id="SignalP"/>
    </source>
</evidence>
<evidence type="ECO:0000313" key="3">
    <source>
        <dbReference type="Proteomes" id="UP000542405"/>
    </source>
</evidence>
<dbReference type="Proteomes" id="UP000542405">
    <property type="component" value="Unassembled WGS sequence"/>
</dbReference>
<organism evidence="2 3">
    <name type="scientific">Achromobacter ruhlandii</name>
    <dbReference type="NCBI Taxonomy" id="72557"/>
    <lineage>
        <taxon>Bacteria</taxon>
        <taxon>Pseudomonadati</taxon>
        <taxon>Pseudomonadota</taxon>
        <taxon>Betaproteobacteria</taxon>
        <taxon>Burkholderiales</taxon>
        <taxon>Alcaligenaceae</taxon>
        <taxon>Achromobacter</taxon>
    </lineage>
</organism>
<protein>
    <submittedName>
        <fullName evidence="2">DUF3053 domain-containing protein</fullName>
    </submittedName>
</protein>
<dbReference type="EMBL" id="JABBZE010000822">
    <property type="protein sequence ID" value="NMU93734.1"/>
    <property type="molecule type" value="Genomic_DNA"/>
</dbReference>
<feature type="chain" id="PRO_5033017311" evidence="1">
    <location>
        <begin position="21"/>
        <end position="236"/>
    </location>
</feature>
<reference evidence="2 3" key="1">
    <citation type="submission" date="2020-04" db="EMBL/GenBank/DDBJ databases">
        <title>Achromobacter ruhlandii genome sequencing and assembly.</title>
        <authorList>
            <person name="Martins R.C.R."/>
            <person name="Perdigao-Neto L.V."/>
            <person name="Levin A.S.S."/>
            <person name="Costa S.F."/>
        </authorList>
    </citation>
    <scope>NUCLEOTIDE SEQUENCE [LARGE SCALE GENOMIC DNA]</scope>
    <source>
        <strain evidence="2 3">9035ralo</strain>
    </source>
</reference>
<feature type="signal peptide" evidence="1">
    <location>
        <begin position="1"/>
        <end position="20"/>
    </location>
</feature>
<dbReference type="AlphaFoldDB" id="A0A848NRR0"/>
<dbReference type="RefSeq" id="WP_169538148.1">
    <property type="nucleotide sequence ID" value="NZ_JABBZE010000822.1"/>
</dbReference>
<proteinExistence type="predicted"/>
<accession>A0A848NRR0</accession>
<dbReference type="InterPro" id="IPR021413">
    <property type="entry name" value="DUF3053"/>
</dbReference>
<name>A0A848NRR0_9BURK</name>
<dbReference type="PROSITE" id="PS51257">
    <property type="entry name" value="PROKAR_LIPOPROTEIN"/>
    <property type="match status" value="1"/>
</dbReference>
<keyword evidence="1" id="KW-0732">Signal</keyword>
<gene>
    <name evidence="2" type="ORF">HGQ98_31085</name>
</gene>
<sequence>MALLRICLAGLAAASVLALAACGNREPQERAAFISLLQSRLAAGTLVPIGALDAAEKKAVGRYDDAYDVIVDFQAALAKAAQPLRPILAAERIQSVDDIVRRREALQAARKTLAESAGAVQDAKARADKARGGQDLAPDLAPVYDGVYDEAVTAPAAEFLGAAAGMDTVARDALGVADFVAANAAGITLEDGQAKVATPSLQEALNLRLQGLHAQSQALEQAPAVVSRAAAGEHCY</sequence>
<evidence type="ECO:0000313" key="2">
    <source>
        <dbReference type="EMBL" id="NMU93734.1"/>
    </source>
</evidence>
<comment type="caution">
    <text evidence="2">The sequence shown here is derived from an EMBL/GenBank/DDBJ whole genome shotgun (WGS) entry which is preliminary data.</text>
</comment>